<proteinExistence type="predicted"/>
<dbReference type="AlphaFoldDB" id="A0AA39J6Q3"/>
<comment type="caution">
    <text evidence="1">The sequence shown here is derived from an EMBL/GenBank/DDBJ whole genome shotgun (WGS) entry which is preliminary data.</text>
</comment>
<organism evidence="1 2">
    <name type="scientific">Armillaria borealis</name>
    <dbReference type="NCBI Taxonomy" id="47425"/>
    <lineage>
        <taxon>Eukaryota</taxon>
        <taxon>Fungi</taxon>
        <taxon>Dikarya</taxon>
        <taxon>Basidiomycota</taxon>
        <taxon>Agaricomycotina</taxon>
        <taxon>Agaricomycetes</taxon>
        <taxon>Agaricomycetidae</taxon>
        <taxon>Agaricales</taxon>
        <taxon>Marasmiineae</taxon>
        <taxon>Physalacriaceae</taxon>
        <taxon>Armillaria</taxon>
    </lineage>
</organism>
<dbReference type="EMBL" id="JAUEPT010000051">
    <property type="protein sequence ID" value="KAK0437063.1"/>
    <property type="molecule type" value="Genomic_DNA"/>
</dbReference>
<dbReference type="Proteomes" id="UP001175226">
    <property type="component" value="Unassembled WGS sequence"/>
</dbReference>
<keyword evidence="2" id="KW-1185">Reference proteome</keyword>
<reference evidence="1" key="1">
    <citation type="submission" date="2023-06" db="EMBL/GenBank/DDBJ databases">
        <authorList>
            <consortium name="Lawrence Berkeley National Laboratory"/>
            <person name="Ahrendt S."/>
            <person name="Sahu N."/>
            <person name="Indic B."/>
            <person name="Wong-Bajracharya J."/>
            <person name="Merenyi Z."/>
            <person name="Ke H.-M."/>
            <person name="Monk M."/>
            <person name="Kocsube S."/>
            <person name="Drula E."/>
            <person name="Lipzen A."/>
            <person name="Balint B."/>
            <person name="Henrissat B."/>
            <person name="Andreopoulos B."/>
            <person name="Martin F.M."/>
            <person name="Harder C.B."/>
            <person name="Rigling D."/>
            <person name="Ford K.L."/>
            <person name="Foster G.D."/>
            <person name="Pangilinan J."/>
            <person name="Papanicolaou A."/>
            <person name="Barry K."/>
            <person name="LaButti K."/>
            <person name="Viragh M."/>
            <person name="Koriabine M."/>
            <person name="Yan M."/>
            <person name="Riley R."/>
            <person name="Champramary S."/>
            <person name="Plett K.L."/>
            <person name="Tsai I.J."/>
            <person name="Slot J."/>
            <person name="Sipos G."/>
            <person name="Plett J."/>
            <person name="Nagy L.G."/>
            <person name="Grigoriev I.V."/>
        </authorList>
    </citation>
    <scope>NUCLEOTIDE SEQUENCE</scope>
    <source>
        <strain evidence="1">FPL87.14</strain>
    </source>
</reference>
<evidence type="ECO:0000313" key="1">
    <source>
        <dbReference type="EMBL" id="KAK0437063.1"/>
    </source>
</evidence>
<protein>
    <submittedName>
        <fullName evidence="1">Uncharacterized protein</fullName>
    </submittedName>
</protein>
<evidence type="ECO:0000313" key="2">
    <source>
        <dbReference type="Proteomes" id="UP001175226"/>
    </source>
</evidence>
<accession>A0AA39J6Q3</accession>
<sequence length="51" mass="5761">MACMENKVVKAKQVKKEGMEVWGGIFMNLLLNTLRSVAVGGHNNAHLWYQD</sequence>
<gene>
    <name evidence="1" type="ORF">EV421DRAFT_1907611</name>
</gene>
<name>A0AA39J6Q3_9AGAR</name>